<evidence type="ECO:0000313" key="1">
    <source>
        <dbReference type="EMBL" id="KAI7954042.1"/>
    </source>
</evidence>
<proteinExistence type="predicted"/>
<dbReference type="EMBL" id="CM045870">
    <property type="protein sequence ID" value="KAI7954042.1"/>
    <property type="molecule type" value="Genomic_DNA"/>
</dbReference>
<accession>A0ACC0EJ42</accession>
<feature type="non-terminal residue" evidence="1">
    <location>
        <position position="323"/>
    </location>
</feature>
<evidence type="ECO:0000313" key="2">
    <source>
        <dbReference type="Proteomes" id="UP001060170"/>
    </source>
</evidence>
<reference evidence="2" key="2">
    <citation type="journal article" date="2018" name="Mol. Plant Microbe Interact.">
        <title>Genome sequence resources for the wheat stripe rust pathogen (Puccinia striiformis f. sp. tritici) and the barley stripe rust pathogen (Puccinia striiformis f. sp. hordei).</title>
        <authorList>
            <person name="Xia C."/>
            <person name="Wang M."/>
            <person name="Yin C."/>
            <person name="Cornejo O.E."/>
            <person name="Hulbert S.H."/>
            <person name="Chen X."/>
        </authorList>
    </citation>
    <scope>NUCLEOTIDE SEQUENCE [LARGE SCALE GENOMIC DNA]</scope>
    <source>
        <strain evidence="2">93-210</strain>
    </source>
</reference>
<dbReference type="Proteomes" id="UP001060170">
    <property type="component" value="Chromosome 6"/>
</dbReference>
<organism evidence="1 2">
    <name type="scientific">Puccinia striiformis f. sp. tritici</name>
    <dbReference type="NCBI Taxonomy" id="168172"/>
    <lineage>
        <taxon>Eukaryota</taxon>
        <taxon>Fungi</taxon>
        <taxon>Dikarya</taxon>
        <taxon>Basidiomycota</taxon>
        <taxon>Pucciniomycotina</taxon>
        <taxon>Pucciniomycetes</taxon>
        <taxon>Pucciniales</taxon>
        <taxon>Pucciniaceae</taxon>
        <taxon>Puccinia</taxon>
    </lineage>
</organism>
<name>A0ACC0EJ42_9BASI</name>
<sequence>MLRSACQYLLQHASVVSSDLDLQAQQGILNIKPSSHCCNDSLPANIATILKKLNIEPRLSKSFCCMKCYSMYPLETKEQACSYRATRRSQICSEPLFFDPPNHKKQDMKPCQFYTTHSLLEWLGHLTSRIFLILRLKPDDGSMRDVWDSPMWGKQKNPDGSPFTSTTGHLAFSLGINWFNPWGNKAAGKMASLGALVLVCLNLPLSHRYRPKNIYLAGITPGPKEPTVYQTAPSERPFGPLARRQLLRHLVLWDFLGTRLPIIFARSAKYTRKTLTQSTQQPWSFEGSRSAVEIRRDESATGRNFSGVGSPLHTSAEATLSTS</sequence>
<protein>
    <submittedName>
        <fullName evidence="1">Uncharacterized protein</fullName>
    </submittedName>
</protein>
<comment type="caution">
    <text evidence="1">The sequence shown here is derived from an EMBL/GenBank/DDBJ whole genome shotgun (WGS) entry which is preliminary data.</text>
</comment>
<reference evidence="1 2" key="3">
    <citation type="journal article" date="2022" name="Microbiol. Spectr.">
        <title>Folding features and dynamics of 3D genome architecture in plant fungal pathogens.</title>
        <authorList>
            <person name="Xia C."/>
        </authorList>
    </citation>
    <scope>NUCLEOTIDE SEQUENCE [LARGE SCALE GENOMIC DNA]</scope>
    <source>
        <strain evidence="1 2">93-210</strain>
    </source>
</reference>
<gene>
    <name evidence="1" type="ORF">MJO28_006589</name>
</gene>
<reference evidence="2" key="1">
    <citation type="journal article" date="2018" name="BMC Genomics">
        <title>Genomic insights into host adaptation between the wheat stripe rust pathogen (Puccinia striiformis f. sp. tritici) and the barley stripe rust pathogen (Puccinia striiformis f. sp. hordei).</title>
        <authorList>
            <person name="Xia C."/>
            <person name="Wang M."/>
            <person name="Yin C."/>
            <person name="Cornejo O.E."/>
            <person name="Hulbert S.H."/>
            <person name="Chen X."/>
        </authorList>
    </citation>
    <scope>NUCLEOTIDE SEQUENCE [LARGE SCALE GENOMIC DNA]</scope>
    <source>
        <strain evidence="2">93-210</strain>
    </source>
</reference>
<keyword evidence="2" id="KW-1185">Reference proteome</keyword>